<evidence type="ECO:0000313" key="1">
    <source>
        <dbReference type="EMBL" id="XCP93099.1"/>
    </source>
</evidence>
<dbReference type="EMBL" id="CP159992">
    <property type="protein sequence ID" value="XCP93099.1"/>
    <property type="molecule type" value="Genomic_DNA"/>
</dbReference>
<dbReference type="RefSeq" id="WP_366289596.1">
    <property type="nucleotide sequence ID" value="NZ_CP159992.1"/>
</dbReference>
<reference evidence="1" key="1">
    <citation type="submission" date="2024-05" db="EMBL/GenBank/DDBJ databases">
        <title>Draft genome assemblies of 36 bacteria isolated from hibernating arctic ground squirrels.</title>
        <authorList>
            <person name="McKee H."/>
            <person name="Mullen L."/>
            <person name="Drown D.M."/>
            <person name="Duddleston K.N."/>
        </authorList>
    </citation>
    <scope>NUCLEOTIDE SEQUENCE</scope>
    <source>
        <strain evidence="1">AN1007</strain>
    </source>
</reference>
<proteinExistence type="predicted"/>
<accession>A0AAU8N9F2</accession>
<gene>
    <name evidence="1" type="ORF">ABXS70_17880</name>
</gene>
<protein>
    <submittedName>
        <fullName evidence="1">Uncharacterized protein</fullName>
    </submittedName>
</protein>
<organism evidence="1">
    <name type="scientific">Paenibacillus sp. AN1007</name>
    <dbReference type="NCBI Taxonomy" id="3151385"/>
    <lineage>
        <taxon>Bacteria</taxon>
        <taxon>Bacillati</taxon>
        <taxon>Bacillota</taxon>
        <taxon>Bacilli</taxon>
        <taxon>Bacillales</taxon>
        <taxon>Paenibacillaceae</taxon>
        <taxon>Paenibacillus</taxon>
    </lineage>
</organism>
<sequence>MMTDYYWFRSVHPQFVEQVREDDQREGIVRTKEEVSCLYYQETDQIDVNLYQNAGWSKEVWSALNGTSGYDMTDRLTANEIERWRDRTFTLLHGKEPGIVPCYITEEIVQAFAARTVRRLIDLLGEWNRQTGS</sequence>
<dbReference type="AlphaFoldDB" id="A0AAU8N9F2"/>
<name>A0AAU8N9F2_9BACL</name>